<keyword evidence="1" id="KW-1185">Reference proteome</keyword>
<dbReference type="GeneID" id="108996753"/>
<dbReference type="Pfam" id="PF13041">
    <property type="entry name" value="PPR_2"/>
    <property type="match status" value="1"/>
</dbReference>
<reference evidence="2" key="1">
    <citation type="submission" date="2025-08" db="UniProtKB">
        <authorList>
            <consortium name="RefSeq"/>
        </authorList>
    </citation>
    <scope>IDENTIFICATION</scope>
    <source>
        <tissue evidence="2">Leaves</tissue>
    </source>
</reference>
<protein>
    <submittedName>
        <fullName evidence="2">Pentatricopeptide repeat-containing protein At1g68930</fullName>
    </submittedName>
</protein>
<dbReference type="Gene3D" id="1.25.40.10">
    <property type="entry name" value="Tetratricopeptide repeat domain"/>
    <property type="match status" value="1"/>
</dbReference>
<dbReference type="NCBIfam" id="TIGR00756">
    <property type="entry name" value="PPR"/>
    <property type="match status" value="1"/>
</dbReference>
<dbReference type="FunFam" id="1.25.40.10:FF:000284">
    <property type="entry name" value="Pentatricopeptide repeat-containing protein"/>
    <property type="match status" value="1"/>
</dbReference>
<dbReference type="PROSITE" id="PS51375">
    <property type="entry name" value="PPR"/>
    <property type="match status" value="1"/>
</dbReference>
<dbReference type="RefSeq" id="XP_018828316.2">
    <property type="nucleotide sequence ID" value="XM_018972771.2"/>
</dbReference>
<sequence length="186" mass="20866">MKLSLPSSSSSSSHEAFLRPRRLPFVMYREAVKVLREMRSEGLLMDQFTFGSVLTACGGLLALLEGKQIHAYIIRTDHEKNVFLGGALVDMYCKCKRINYVVAVFVRITSKNVVSWTAMLVSYGKNGYSEEAVRIFCNMQRKGIAPDDFTLGSVISSCAHFASLEWESKKIKMLTTIVRSLRLPLG</sequence>
<dbReference type="InterPro" id="IPR002885">
    <property type="entry name" value="PPR_rpt"/>
</dbReference>
<gene>
    <name evidence="2" type="primary">LOC108996753</name>
</gene>
<dbReference type="GO" id="GO:0003723">
    <property type="term" value="F:RNA binding"/>
    <property type="evidence" value="ECO:0007669"/>
    <property type="project" value="InterPro"/>
</dbReference>
<accession>A0A2I4F9J3</accession>
<dbReference type="PANTHER" id="PTHR47926:SF511">
    <property type="entry name" value="PENTATRICOPEPTIDE REPEAT-CONTAINING PROTEIN"/>
    <property type="match status" value="1"/>
</dbReference>
<dbReference type="KEGG" id="jre:108996753"/>
<organism evidence="1 2">
    <name type="scientific">Juglans regia</name>
    <name type="common">English walnut</name>
    <dbReference type="NCBI Taxonomy" id="51240"/>
    <lineage>
        <taxon>Eukaryota</taxon>
        <taxon>Viridiplantae</taxon>
        <taxon>Streptophyta</taxon>
        <taxon>Embryophyta</taxon>
        <taxon>Tracheophyta</taxon>
        <taxon>Spermatophyta</taxon>
        <taxon>Magnoliopsida</taxon>
        <taxon>eudicotyledons</taxon>
        <taxon>Gunneridae</taxon>
        <taxon>Pentapetalae</taxon>
        <taxon>rosids</taxon>
        <taxon>fabids</taxon>
        <taxon>Fagales</taxon>
        <taxon>Juglandaceae</taxon>
        <taxon>Juglans</taxon>
    </lineage>
</organism>
<dbReference type="GO" id="GO:0009451">
    <property type="term" value="P:RNA modification"/>
    <property type="evidence" value="ECO:0007669"/>
    <property type="project" value="InterPro"/>
</dbReference>
<dbReference type="Gramene" id="Jr10_09020_p1">
    <property type="protein sequence ID" value="cds.Jr10_09020_p1"/>
    <property type="gene ID" value="Jr10_09020"/>
</dbReference>
<dbReference type="Proteomes" id="UP000235220">
    <property type="component" value="Chromosome 10"/>
</dbReference>
<dbReference type="InterPro" id="IPR011990">
    <property type="entry name" value="TPR-like_helical_dom_sf"/>
</dbReference>
<dbReference type="InterPro" id="IPR046960">
    <property type="entry name" value="PPR_At4g14850-like_plant"/>
</dbReference>
<dbReference type="PANTHER" id="PTHR47926">
    <property type="entry name" value="PENTATRICOPEPTIDE REPEAT-CONTAINING PROTEIN"/>
    <property type="match status" value="1"/>
</dbReference>
<dbReference type="OrthoDB" id="9990610at2759"/>
<evidence type="ECO:0000313" key="1">
    <source>
        <dbReference type="Proteomes" id="UP000235220"/>
    </source>
</evidence>
<proteinExistence type="predicted"/>
<dbReference type="Pfam" id="PF01535">
    <property type="entry name" value="PPR"/>
    <property type="match status" value="1"/>
</dbReference>
<dbReference type="AlphaFoldDB" id="A0A2I4F9J3"/>
<evidence type="ECO:0000313" key="2">
    <source>
        <dbReference type="RefSeq" id="XP_018828316.2"/>
    </source>
</evidence>
<name>A0A2I4F9J3_JUGRE</name>